<organism evidence="2 3">
    <name type="scientific">Agromyces lapidis</name>
    <dbReference type="NCBI Taxonomy" id="279574"/>
    <lineage>
        <taxon>Bacteria</taxon>
        <taxon>Bacillati</taxon>
        <taxon>Actinomycetota</taxon>
        <taxon>Actinomycetes</taxon>
        <taxon>Micrococcales</taxon>
        <taxon>Microbacteriaceae</taxon>
        <taxon>Agromyces</taxon>
    </lineage>
</organism>
<keyword evidence="1" id="KW-0620">Polyamine biosynthesis</keyword>
<sequence length="269" mass="28035">MVAHSSPDLCDDASVPTSPRRIEFETDVFSSTGFTLLVDDVAQSHVDAADATRLFFEYVRRIGHVVDAMGLPGEPLRALHLGGGAMTLPRYIEATRPDSAQLVVEIDGELARIVRHRLPLPAGADIAVRVGDAASVVGELAGGAPFDLVIVDLYDRLEAPAFVETAAFMGGCLELLADRGLLVVNVADAAGLARLRAQARAIARADPSAELLVAGDANVVSGAEEGNTVLVAAPRGMSGGLDERLAALGPHPAAVLEGDRLDFALWGAC</sequence>
<evidence type="ECO:0000313" key="3">
    <source>
        <dbReference type="Proteomes" id="UP001589667"/>
    </source>
</evidence>
<dbReference type="Gene3D" id="3.40.50.150">
    <property type="entry name" value="Vaccinia Virus protein VP39"/>
    <property type="match status" value="1"/>
</dbReference>
<reference evidence="2 3" key="1">
    <citation type="submission" date="2024-09" db="EMBL/GenBank/DDBJ databases">
        <authorList>
            <person name="Sun Q."/>
            <person name="Mori K."/>
        </authorList>
    </citation>
    <scope>NUCLEOTIDE SEQUENCE [LARGE SCALE GENOMIC DNA]</scope>
    <source>
        <strain evidence="2 3">JCM 14321</strain>
    </source>
</reference>
<dbReference type="EMBL" id="JBHMBL010000001">
    <property type="protein sequence ID" value="MFB9641613.1"/>
    <property type="molecule type" value="Genomic_DNA"/>
</dbReference>
<dbReference type="NCBIfam" id="NF037959">
    <property type="entry name" value="MFS_SpdSyn"/>
    <property type="match status" value="1"/>
</dbReference>
<dbReference type="SUPFAM" id="SSF53335">
    <property type="entry name" value="S-adenosyl-L-methionine-dependent methyltransferases"/>
    <property type="match status" value="1"/>
</dbReference>
<accession>A0ABV5SMN8</accession>
<protein>
    <submittedName>
        <fullName evidence="2">Spermidine synthase</fullName>
    </submittedName>
</protein>
<name>A0ABV5SMN8_9MICO</name>
<dbReference type="PANTHER" id="PTHR43317:SF1">
    <property type="entry name" value="THERMOSPERMINE SYNTHASE ACAULIS5"/>
    <property type="match status" value="1"/>
</dbReference>
<dbReference type="RefSeq" id="WP_343032743.1">
    <property type="nucleotide sequence ID" value="NZ_JBHMBL010000001.1"/>
</dbReference>
<comment type="caution">
    <text evidence="2">The sequence shown here is derived from an EMBL/GenBank/DDBJ whole genome shotgun (WGS) entry which is preliminary data.</text>
</comment>
<dbReference type="Proteomes" id="UP001589667">
    <property type="component" value="Unassembled WGS sequence"/>
</dbReference>
<proteinExistence type="predicted"/>
<evidence type="ECO:0000313" key="2">
    <source>
        <dbReference type="EMBL" id="MFB9641613.1"/>
    </source>
</evidence>
<keyword evidence="3" id="KW-1185">Reference proteome</keyword>
<gene>
    <name evidence="2" type="ORF">ACFFQV_04840</name>
</gene>
<dbReference type="InterPro" id="IPR029063">
    <property type="entry name" value="SAM-dependent_MTases_sf"/>
</dbReference>
<dbReference type="PANTHER" id="PTHR43317">
    <property type="entry name" value="THERMOSPERMINE SYNTHASE ACAULIS5"/>
    <property type="match status" value="1"/>
</dbReference>
<evidence type="ECO:0000256" key="1">
    <source>
        <dbReference type="ARBA" id="ARBA00023115"/>
    </source>
</evidence>